<evidence type="ECO:0000256" key="10">
    <source>
        <dbReference type="SAM" id="SignalP"/>
    </source>
</evidence>
<keyword evidence="4" id="KW-0858">Xylan degradation</keyword>
<comment type="subcellular location">
    <subcellularLocation>
        <location evidence="1">Secreted</location>
    </subcellularLocation>
</comment>
<dbReference type="InterPro" id="IPR029058">
    <property type="entry name" value="AB_hydrolase_fold"/>
</dbReference>
<comment type="caution">
    <text evidence="11">The sequence shown here is derived from an EMBL/GenBank/DDBJ whole genome shotgun (WGS) entry which is preliminary data.</text>
</comment>
<dbReference type="InterPro" id="IPR043595">
    <property type="entry name" value="FaeB/C/D"/>
</dbReference>
<evidence type="ECO:0000256" key="3">
    <source>
        <dbReference type="ARBA" id="ARBA00022525"/>
    </source>
</evidence>
<dbReference type="SUPFAM" id="SSF53474">
    <property type="entry name" value="alpha/beta-Hydrolases"/>
    <property type="match status" value="1"/>
</dbReference>
<organism evidence="11 12">
    <name type="scientific">Exophiala bonariae</name>
    <dbReference type="NCBI Taxonomy" id="1690606"/>
    <lineage>
        <taxon>Eukaryota</taxon>
        <taxon>Fungi</taxon>
        <taxon>Dikarya</taxon>
        <taxon>Ascomycota</taxon>
        <taxon>Pezizomycotina</taxon>
        <taxon>Eurotiomycetes</taxon>
        <taxon>Chaetothyriomycetidae</taxon>
        <taxon>Chaetothyriales</taxon>
        <taxon>Herpotrichiellaceae</taxon>
        <taxon>Exophiala</taxon>
    </lineage>
</organism>
<dbReference type="GO" id="GO:0005576">
    <property type="term" value="C:extracellular region"/>
    <property type="evidence" value="ECO:0007669"/>
    <property type="project" value="UniProtKB-SubCell"/>
</dbReference>
<evidence type="ECO:0000256" key="9">
    <source>
        <dbReference type="ARBA" id="ARBA00034075"/>
    </source>
</evidence>
<dbReference type="EMBL" id="JAVRRD010000009">
    <property type="protein sequence ID" value="KAK5055347.1"/>
    <property type="molecule type" value="Genomic_DNA"/>
</dbReference>
<dbReference type="Proteomes" id="UP001358417">
    <property type="component" value="Unassembled WGS sequence"/>
</dbReference>
<evidence type="ECO:0000256" key="1">
    <source>
        <dbReference type="ARBA" id="ARBA00004613"/>
    </source>
</evidence>
<keyword evidence="8" id="KW-0624">Polysaccharide degradation</keyword>
<evidence type="ECO:0000256" key="7">
    <source>
        <dbReference type="ARBA" id="ARBA00023277"/>
    </source>
</evidence>
<dbReference type="EC" id="3.1.1.73" evidence="2"/>
<dbReference type="RefSeq" id="XP_064707778.1">
    <property type="nucleotide sequence ID" value="XM_064856602.1"/>
</dbReference>
<accession>A0AAV9NF16</accession>
<gene>
    <name evidence="11" type="ORF">LTR84_013097</name>
</gene>
<sequence length="311" mass="33784">MVSLLGLLPFLSVSYALSIHPPGQVSATPGCGIAQDSLIETQNSTRFTISSSGREREFFIHVPSTYKAHSPTGVIFSFHGNSRTAQYQEALSQFSDPTFNPDHIAVYPQGLNNSWQGPSYAVPGANDLQFTTDLITYLSDNFCVDKSRIYASGKSNGGGFVGTLACAPEGGKFAAFAPVSGAFYTDNPETHTQCTPSRAEIPILEFHGGNDTTIRYTGGTGKGGLLPDIDQWLGWWAERDGLSEKKVLSEYGGEVQHTVYGSGARTGLVQGYEIEHLGHDWPSTKPNLDSDTPTVIEATKVIMKFFRRWTL</sequence>
<keyword evidence="12" id="KW-1185">Reference proteome</keyword>
<keyword evidence="7" id="KW-0119">Carbohydrate metabolism</keyword>
<dbReference type="PANTHER" id="PTHR38050">
    <property type="match status" value="1"/>
</dbReference>
<evidence type="ECO:0000313" key="11">
    <source>
        <dbReference type="EMBL" id="KAK5055347.1"/>
    </source>
</evidence>
<keyword evidence="3" id="KW-0964">Secreted</keyword>
<dbReference type="GO" id="GO:0030600">
    <property type="term" value="F:feruloyl esterase activity"/>
    <property type="evidence" value="ECO:0007669"/>
    <property type="project" value="UniProtKB-EC"/>
</dbReference>
<keyword evidence="6" id="KW-0378">Hydrolase</keyword>
<feature type="signal peptide" evidence="10">
    <location>
        <begin position="1"/>
        <end position="16"/>
    </location>
</feature>
<comment type="catalytic activity">
    <reaction evidence="9">
        <text>feruloyl-polysaccharide + H2O = ferulate + polysaccharide.</text>
        <dbReference type="EC" id="3.1.1.73"/>
    </reaction>
</comment>
<dbReference type="GeneID" id="89981233"/>
<dbReference type="Gene3D" id="3.40.50.1820">
    <property type="entry name" value="alpha/beta hydrolase"/>
    <property type="match status" value="1"/>
</dbReference>
<name>A0AAV9NF16_9EURO</name>
<evidence type="ECO:0000256" key="2">
    <source>
        <dbReference type="ARBA" id="ARBA00013091"/>
    </source>
</evidence>
<feature type="chain" id="PRO_5043373192" description="feruloyl esterase" evidence="10">
    <location>
        <begin position="17"/>
        <end position="311"/>
    </location>
</feature>
<keyword evidence="5 10" id="KW-0732">Signal</keyword>
<dbReference type="PANTHER" id="PTHR38050:SF2">
    <property type="entry name" value="FERULOYL ESTERASE C-RELATED"/>
    <property type="match status" value="1"/>
</dbReference>
<protein>
    <recommendedName>
        <fullName evidence="2">feruloyl esterase</fullName>
        <ecNumber evidence="2">3.1.1.73</ecNumber>
    </recommendedName>
</protein>
<evidence type="ECO:0000313" key="12">
    <source>
        <dbReference type="Proteomes" id="UP001358417"/>
    </source>
</evidence>
<reference evidence="11 12" key="1">
    <citation type="submission" date="2023-08" db="EMBL/GenBank/DDBJ databases">
        <title>Black Yeasts Isolated from many extreme environments.</title>
        <authorList>
            <person name="Coleine C."/>
            <person name="Stajich J.E."/>
            <person name="Selbmann L."/>
        </authorList>
    </citation>
    <scope>NUCLEOTIDE SEQUENCE [LARGE SCALE GENOMIC DNA]</scope>
    <source>
        <strain evidence="11 12">CCFEE 5792</strain>
    </source>
</reference>
<dbReference type="AlphaFoldDB" id="A0AAV9NF16"/>
<evidence type="ECO:0000256" key="4">
    <source>
        <dbReference type="ARBA" id="ARBA00022651"/>
    </source>
</evidence>
<dbReference type="GO" id="GO:0045493">
    <property type="term" value="P:xylan catabolic process"/>
    <property type="evidence" value="ECO:0007669"/>
    <property type="project" value="UniProtKB-KW"/>
</dbReference>
<evidence type="ECO:0000256" key="8">
    <source>
        <dbReference type="ARBA" id="ARBA00023326"/>
    </source>
</evidence>
<proteinExistence type="predicted"/>
<evidence type="ECO:0000256" key="5">
    <source>
        <dbReference type="ARBA" id="ARBA00022729"/>
    </source>
</evidence>
<evidence type="ECO:0000256" key="6">
    <source>
        <dbReference type="ARBA" id="ARBA00022801"/>
    </source>
</evidence>